<dbReference type="RefSeq" id="WP_062188484.1">
    <property type="nucleotide sequence ID" value="NZ_CP053675.1"/>
</dbReference>
<gene>
    <name evidence="1" type="ORF">FEMY_21500</name>
    <name evidence="2" type="ORF">JZL65_01695</name>
</gene>
<evidence type="ECO:0000313" key="2">
    <source>
        <dbReference type="EMBL" id="QWY77828.1"/>
    </source>
</evidence>
<dbReference type="Proteomes" id="UP000683551">
    <property type="component" value="Chromosome"/>
</dbReference>
<proteinExistence type="predicted"/>
<accession>A0A149VVR4</accession>
<evidence type="ECO:0000313" key="1">
    <source>
        <dbReference type="EMBL" id="KXW57323.1"/>
    </source>
</evidence>
<dbReference type="EMBL" id="LRRD01000073">
    <property type="protein sequence ID" value="KXW57323.1"/>
    <property type="molecule type" value="Genomic_DNA"/>
</dbReference>
<organism evidence="1 3">
    <name type="scientific">Ferrovum myxofaciens</name>
    <dbReference type="NCBI Taxonomy" id="416213"/>
    <lineage>
        <taxon>Bacteria</taxon>
        <taxon>Pseudomonadati</taxon>
        <taxon>Pseudomonadota</taxon>
        <taxon>Betaproteobacteria</taxon>
        <taxon>Ferrovales</taxon>
        <taxon>Ferrovaceae</taxon>
        <taxon>Ferrovum</taxon>
    </lineage>
</organism>
<accession>A0A859A8D5</accession>
<dbReference type="AlphaFoldDB" id="A0A859A8D5"/>
<dbReference type="Proteomes" id="UP000075653">
    <property type="component" value="Unassembled WGS sequence"/>
</dbReference>
<sequence>MQIDHNFTSVVRSIQARKEQVKQTQTEIKDDISALATNYGISKSEVNKAIKLAAKEFDKPGTIESEESAIEIAKRLAA</sequence>
<protein>
    <submittedName>
        <fullName evidence="1">Uncharacterized protein</fullName>
    </submittedName>
</protein>
<dbReference type="PATRIC" id="fig|1789004.3.peg.2237"/>
<dbReference type="EMBL" id="CP071137">
    <property type="protein sequence ID" value="QWY77828.1"/>
    <property type="molecule type" value="Genomic_DNA"/>
</dbReference>
<evidence type="ECO:0000313" key="3">
    <source>
        <dbReference type="Proteomes" id="UP000075653"/>
    </source>
</evidence>
<keyword evidence="3" id="KW-1185">Reference proteome</keyword>
<name>A0A859A8D5_9PROT</name>
<reference evidence="1 3" key="1">
    <citation type="submission" date="2016-01" db="EMBL/GenBank/DDBJ databases">
        <title>Genome sequence of the acidophilic iron oxidising Ferrovum strain Z-31.</title>
        <authorList>
            <person name="Poehlein A."/>
            <person name="Ullrich S.R."/>
            <person name="Schloemann M."/>
            <person name="Muehling M."/>
            <person name="Daniel R."/>
        </authorList>
    </citation>
    <scope>NUCLEOTIDE SEQUENCE [LARGE SCALE GENOMIC DNA]</scope>
    <source>
        <strain evidence="1 3">Z-31</strain>
    </source>
</reference>
<reference evidence="2" key="2">
    <citation type="submission" date="2021-02" db="EMBL/GenBank/DDBJ databases">
        <title>Comparative genomics of Ferrovum myxofaciens strains, predominant extremophile bacteria forming large biofilm stalactites in acid mine ecosystems.</title>
        <authorList>
            <person name="Burkartova K."/>
            <person name="Ridl J."/>
            <person name="Pajer P."/>
            <person name="Falteisek L."/>
        </authorList>
    </citation>
    <scope>NUCLEOTIDE SEQUENCE</scope>
    <source>
        <strain evidence="2">MI1III</strain>
    </source>
</reference>